<evidence type="ECO:0000313" key="3">
    <source>
        <dbReference type="Proteomes" id="UP000054558"/>
    </source>
</evidence>
<proteinExistence type="predicted"/>
<accession>A0A1Y1I9U6</accession>
<keyword evidence="3" id="KW-1185">Reference proteome</keyword>
<gene>
    <name evidence="2" type="ORF">KFL_002370210</name>
</gene>
<dbReference type="Proteomes" id="UP000054558">
    <property type="component" value="Unassembled WGS sequence"/>
</dbReference>
<evidence type="ECO:0000256" key="1">
    <source>
        <dbReference type="SAM" id="MobiDB-lite"/>
    </source>
</evidence>
<name>A0A1Y1I9U6_KLENI</name>
<reference evidence="2 3" key="1">
    <citation type="journal article" date="2014" name="Nat. Commun.">
        <title>Klebsormidium flaccidum genome reveals primary factors for plant terrestrial adaptation.</title>
        <authorList>
            <person name="Hori K."/>
            <person name="Maruyama F."/>
            <person name="Fujisawa T."/>
            <person name="Togashi T."/>
            <person name="Yamamoto N."/>
            <person name="Seo M."/>
            <person name="Sato S."/>
            <person name="Yamada T."/>
            <person name="Mori H."/>
            <person name="Tajima N."/>
            <person name="Moriyama T."/>
            <person name="Ikeuchi M."/>
            <person name="Watanabe M."/>
            <person name="Wada H."/>
            <person name="Kobayashi K."/>
            <person name="Saito M."/>
            <person name="Masuda T."/>
            <person name="Sasaki-Sekimoto Y."/>
            <person name="Mashiguchi K."/>
            <person name="Awai K."/>
            <person name="Shimojima M."/>
            <person name="Masuda S."/>
            <person name="Iwai M."/>
            <person name="Nobusawa T."/>
            <person name="Narise T."/>
            <person name="Kondo S."/>
            <person name="Saito H."/>
            <person name="Sato R."/>
            <person name="Murakawa M."/>
            <person name="Ihara Y."/>
            <person name="Oshima-Yamada Y."/>
            <person name="Ohtaka K."/>
            <person name="Satoh M."/>
            <person name="Sonobe K."/>
            <person name="Ishii M."/>
            <person name="Ohtani R."/>
            <person name="Kanamori-Sato M."/>
            <person name="Honoki R."/>
            <person name="Miyazaki D."/>
            <person name="Mochizuki H."/>
            <person name="Umetsu J."/>
            <person name="Higashi K."/>
            <person name="Shibata D."/>
            <person name="Kamiya Y."/>
            <person name="Sato N."/>
            <person name="Nakamura Y."/>
            <person name="Tabata S."/>
            <person name="Ida S."/>
            <person name="Kurokawa K."/>
            <person name="Ohta H."/>
        </authorList>
    </citation>
    <scope>NUCLEOTIDE SEQUENCE [LARGE SCALE GENOMIC DNA]</scope>
    <source>
        <strain evidence="2 3">NIES-2285</strain>
    </source>
</reference>
<organism evidence="2 3">
    <name type="scientific">Klebsormidium nitens</name>
    <name type="common">Green alga</name>
    <name type="synonym">Ulothrix nitens</name>
    <dbReference type="NCBI Taxonomy" id="105231"/>
    <lineage>
        <taxon>Eukaryota</taxon>
        <taxon>Viridiplantae</taxon>
        <taxon>Streptophyta</taxon>
        <taxon>Klebsormidiophyceae</taxon>
        <taxon>Klebsormidiales</taxon>
        <taxon>Klebsormidiaceae</taxon>
        <taxon>Klebsormidium</taxon>
    </lineage>
</organism>
<evidence type="ECO:0000313" key="2">
    <source>
        <dbReference type="EMBL" id="GAQ85487.1"/>
    </source>
</evidence>
<feature type="region of interest" description="Disordered" evidence="1">
    <location>
        <begin position="49"/>
        <end position="106"/>
    </location>
</feature>
<dbReference type="AlphaFoldDB" id="A0A1Y1I9U6"/>
<sequence>MAKGRPHGRSKSDHRVCQAARHALAAEYRERIAISAELQEARIAAVNVECNVEDAPRRRRGQKSKDPKTKASAARVSAQGHSSKATGSGKKKANKRLEHAHGKAAQSDVHSLHCHACGATAEVGLRGSKEGGSVKYSCRGHSMSNGCFRIDRDRAAWAEDAEMRRLRAEERRLEAELRQLGGASFAAKPTSARSEFPTTGLWASMHMSESLIEMLLTIGGVERNPGPTTKEEKELALKKSWQEVDSDIEPELLDYLAKEALTLARWRGTPEDLRPKRLSDLQQDYPGPGSWLKGWNAIFDKAAVAGRRGQDAEAGHSGDAAQGNQTQCFLRGPIQC</sequence>
<protein>
    <submittedName>
        <fullName evidence="2">Uncharacterized protein</fullName>
    </submittedName>
</protein>
<dbReference type="EMBL" id="DF237186">
    <property type="protein sequence ID" value="GAQ85487.1"/>
    <property type="molecule type" value="Genomic_DNA"/>
</dbReference>